<dbReference type="SUPFAM" id="SSF55785">
    <property type="entry name" value="PYP-like sensor domain (PAS domain)"/>
    <property type="match status" value="1"/>
</dbReference>
<comment type="caution">
    <text evidence="9">The sequence shown here is derived from an EMBL/GenBank/DDBJ whole genome shotgun (WGS) entry which is preliminary data.</text>
</comment>
<evidence type="ECO:0000313" key="10">
    <source>
        <dbReference type="Proteomes" id="UP000471751"/>
    </source>
</evidence>
<dbReference type="InterPro" id="IPR000700">
    <property type="entry name" value="PAS-assoc_C"/>
</dbReference>
<feature type="domain" description="PAC" evidence="7">
    <location>
        <begin position="82"/>
        <end position="135"/>
    </location>
</feature>
<keyword evidence="5" id="KW-0175">Coiled coil</keyword>
<evidence type="ECO:0000256" key="4">
    <source>
        <dbReference type="ARBA" id="ARBA00034247"/>
    </source>
</evidence>
<gene>
    <name evidence="9" type="ORF">G3O07_19455</name>
</gene>
<dbReference type="PANTHER" id="PTHR45138">
    <property type="entry name" value="REGULATORY COMPONENTS OF SENSORY TRANSDUCTION SYSTEM"/>
    <property type="match status" value="1"/>
</dbReference>
<dbReference type="GO" id="GO:0052621">
    <property type="term" value="F:diguanylate cyclase activity"/>
    <property type="evidence" value="ECO:0007669"/>
    <property type="project" value="UniProtKB-EC"/>
</dbReference>
<dbReference type="NCBIfam" id="TIGR00229">
    <property type="entry name" value="sensory_box"/>
    <property type="match status" value="1"/>
</dbReference>
<sequence>MPGEFAEEQLNALLNLISDGVWDWNANTGHVYRNPGWYRMLGYASHSLDNTVFTWESVIHPEDYPRVMAHFEAYLNQQVEQYRIEYRCRRRDGSYLWIEDSGHVIARNADGSVARMLGAHRDIDDRKRLVQQLEQKNHSLEALVAARTRELSWVNEQLQRQLEENRDLAERDALTLVANRYRLEKVLRQECERSRRFRQPLSLVVMDLDDFKPINDRYGHVRGDRVLLQVVECIKACLRSQDLLARWGGDEFMIVMPHSTQASARERAECIQRQLSQLPAVGECRLTASFGVAEWANEELPEHLVNRADQALYSAKAAGKNRVG</sequence>
<dbReference type="CDD" id="cd01949">
    <property type="entry name" value="GGDEF"/>
    <property type="match status" value="1"/>
</dbReference>
<dbReference type="InterPro" id="IPR013655">
    <property type="entry name" value="PAS_fold_3"/>
</dbReference>
<dbReference type="PROSITE" id="PS50887">
    <property type="entry name" value="GGDEF"/>
    <property type="match status" value="1"/>
</dbReference>
<evidence type="ECO:0000259" key="6">
    <source>
        <dbReference type="PROSITE" id="PS50112"/>
    </source>
</evidence>
<dbReference type="Gene3D" id="3.30.450.20">
    <property type="entry name" value="PAS domain"/>
    <property type="match status" value="1"/>
</dbReference>
<dbReference type="SUPFAM" id="SSF55073">
    <property type="entry name" value="Nucleotide cyclase"/>
    <property type="match status" value="1"/>
</dbReference>
<evidence type="ECO:0000256" key="5">
    <source>
        <dbReference type="SAM" id="Coils"/>
    </source>
</evidence>
<evidence type="ECO:0000259" key="7">
    <source>
        <dbReference type="PROSITE" id="PS50113"/>
    </source>
</evidence>
<protein>
    <recommendedName>
        <fullName evidence="3">diguanylate cyclase</fullName>
        <ecNumber evidence="3">2.7.7.65</ecNumber>
    </recommendedName>
</protein>
<comment type="catalytic activity">
    <reaction evidence="4">
        <text>2 GTP = 3',3'-c-di-GMP + 2 diphosphate</text>
        <dbReference type="Rhea" id="RHEA:24898"/>
        <dbReference type="ChEBI" id="CHEBI:33019"/>
        <dbReference type="ChEBI" id="CHEBI:37565"/>
        <dbReference type="ChEBI" id="CHEBI:58805"/>
        <dbReference type="EC" id="2.7.7.65"/>
    </reaction>
</comment>
<accession>A0A6I5RTD3</accession>
<reference evidence="9 10" key="1">
    <citation type="submission" date="2020-02" db="EMBL/GenBank/DDBJ databases">
        <title>Broccoli isolated Pseudomonas sp.</title>
        <authorList>
            <person name="Fujikawa T."/>
            <person name="Sawada H."/>
        </authorList>
    </citation>
    <scope>NUCLEOTIDE SEQUENCE [LARGE SCALE GENOMIC DNA]</scope>
    <source>
        <strain evidence="9 10">JCM 32154</strain>
    </source>
</reference>
<dbReference type="GO" id="GO:0043709">
    <property type="term" value="P:cell adhesion involved in single-species biofilm formation"/>
    <property type="evidence" value="ECO:0007669"/>
    <property type="project" value="TreeGrafter"/>
</dbReference>
<dbReference type="AlphaFoldDB" id="A0A6I5RTD3"/>
<comment type="cofactor">
    <cofactor evidence="1">
        <name>Mg(2+)</name>
        <dbReference type="ChEBI" id="CHEBI:18420"/>
    </cofactor>
</comment>
<dbReference type="InterPro" id="IPR043128">
    <property type="entry name" value="Rev_trsase/Diguanyl_cyclase"/>
</dbReference>
<feature type="domain" description="GGDEF" evidence="8">
    <location>
        <begin position="199"/>
        <end position="324"/>
    </location>
</feature>
<dbReference type="Gene3D" id="3.30.70.270">
    <property type="match status" value="1"/>
</dbReference>
<dbReference type="EMBL" id="JAAHBT010000249">
    <property type="protein sequence ID" value="NES11432.1"/>
    <property type="molecule type" value="Genomic_DNA"/>
</dbReference>
<keyword evidence="10" id="KW-1185">Reference proteome</keyword>
<dbReference type="SMART" id="SM00267">
    <property type="entry name" value="GGDEF"/>
    <property type="match status" value="1"/>
</dbReference>
<name>A0A6I5RTD3_9PSED</name>
<dbReference type="PROSITE" id="PS50112">
    <property type="entry name" value="PAS"/>
    <property type="match status" value="1"/>
</dbReference>
<dbReference type="EC" id="2.7.7.65" evidence="3"/>
<dbReference type="Pfam" id="PF00990">
    <property type="entry name" value="GGDEF"/>
    <property type="match status" value="1"/>
</dbReference>
<dbReference type="GO" id="GO:1902201">
    <property type="term" value="P:negative regulation of bacterial-type flagellum-dependent cell motility"/>
    <property type="evidence" value="ECO:0007669"/>
    <property type="project" value="TreeGrafter"/>
</dbReference>
<evidence type="ECO:0000259" key="8">
    <source>
        <dbReference type="PROSITE" id="PS50887"/>
    </source>
</evidence>
<dbReference type="Pfam" id="PF08447">
    <property type="entry name" value="PAS_3"/>
    <property type="match status" value="1"/>
</dbReference>
<dbReference type="GO" id="GO:0005886">
    <property type="term" value="C:plasma membrane"/>
    <property type="evidence" value="ECO:0007669"/>
    <property type="project" value="UniProtKB-SubCell"/>
</dbReference>
<dbReference type="SMART" id="SM00091">
    <property type="entry name" value="PAS"/>
    <property type="match status" value="1"/>
</dbReference>
<dbReference type="InterPro" id="IPR000160">
    <property type="entry name" value="GGDEF_dom"/>
</dbReference>
<feature type="domain" description="PAS" evidence="6">
    <location>
        <begin position="6"/>
        <end position="78"/>
    </location>
</feature>
<evidence type="ECO:0000256" key="1">
    <source>
        <dbReference type="ARBA" id="ARBA00001946"/>
    </source>
</evidence>
<comment type="subcellular location">
    <subcellularLocation>
        <location evidence="2">Cell inner membrane</location>
    </subcellularLocation>
</comment>
<dbReference type="SMART" id="SM00086">
    <property type="entry name" value="PAC"/>
    <property type="match status" value="1"/>
</dbReference>
<evidence type="ECO:0000313" key="9">
    <source>
        <dbReference type="EMBL" id="NES11432.1"/>
    </source>
</evidence>
<dbReference type="FunFam" id="3.30.70.270:FF:000001">
    <property type="entry name" value="Diguanylate cyclase domain protein"/>
    <property type="match status" value="1"/>
</dbReference>
<dbReference type="InterPro" id="IPR001610">
    <property type="entry name" value="PAC"/>
</dbReference>
<dbReference type="PANTHER" id="PTHR45138:SF9">
    <property type="entry name" value="DIGUANYLATE CYCLASE DGCM-RELATED"/>
    <property type="match status" value="1"/>
</dbReference>
<dbReference type="InterPro" id="IPR050469">
    <property type="entry name" value="Diguanylate_Cyclase"/>
</dbReference>
<dbReference type="NCBIfam" id="TIGR00254">
    <property type="entry name" value="GGDEF"/>
    <property type="match status" value="1"/>
</dbReference>
<dbReference type="InterPro" id="IPR035965">
    <property type="entry name" value="PAS-like_dom_sf"/>
</dbReference>
<dbReference type="Proteomes" id="UP000471751">
    <property type="component" value="Unassembled WGS sequence"/>
</dbReference>
<organism evidence="9 10">
    <name type="scientific">Pseudomonas laurentiana</name>
    <dbReference type="NCBI Taxonomy" id="2364649"/>
    <lineage>
        <taxon>Bacteria</taxon>
        <taxon>Pseudomonadati</taxon>
        <taxon>Pseudomonadota</taxon>
        <taxon>Gammaproteobacteria</taxon>
        <taxon>Pseudomonadales</taxon>
        <taxon>Pseudomonadaceae</taxon>
        <taxon>Pseudomonas</taxon>
    </lineage>
</organism>
<evidence type="ECO:0000256" key="2">
    <source>
        <dbReference type="ARBA" id="ARBA00004533"/>
    </source>
</evidence>
<proteinExistence type="predicted"/>
<dbReference type="InterPro" id="IPR000014">
    <property type="entry name" value="PAS"/>
</dbReference>
<dbReference type="InterPro" id="IPR029787">
    <property type="entry name" value="Nucleotide_cyclase"/>
</dbReference>
<dbReference type="RefSeq" id="WP_163939055.1">
    <property type="nucleotide sequence ID" value="NZ_BMQU01000009.1"/>
</dbReference>
<dbReference type="FunFam" id="3.30.450.20:FF:000099">
    <property type="entry name" value="Sensory box sensor histidine kinase"/>
    <property type="match status" value="1"/>
</dbReference>
<evidence type="ECO:0000256" key="3">
    <source>
        <dbReference type="ARBA" id="ARBA00012528"/>
    </source>
</evidence>
<feature type="coiled-coil region" evidence="5">
    <location>
        <begin position="123"/>
        <end position="150"/>
    </location>
</feature>
<dbReference type="CDD" id="cd00130">
    <property type="entry name" value="PAS"/>
    <property type="match status" value="1"/>
</dbReference>
<dbReference type="PROSITE" id="PS50113">
    <property type="entry name" value="PAC"/>
    <property type="match status" value="1"/>
</dbReference>